<dbReference type="GO" id="GO:0015562">
    <property type="term" value="F:efflux transmembrane transporter activity"/>
    <property type="evidence" value="ECO:0007669"/>
    <property type="project" value="TreeGrafter"/>
</dbReference>
<name>S7ULH7_DESML</name>
<dbReference type="Gene3D" id="2.40.50.100">
    <property type="match status" value="1"/>
</dbReference>
<dbReference type="Proteomes" id="UP000014977">
    <property type="component" value="Unassembled WGS sequence"/>
</dbReference>
<evidence type="ECO:0000259" key="3">
    <source>
        <dbReference type="Pfam" id="PF25973"/>
    </source>
</evidence>
<dbReference type="GO" id="GO:1990281">
    <property type="term" value="C:efflux pump complex"/>
    <property type="evidence" value="ECO:0007669"/>
    <property type="project" value="TreeGrafter"/>
</dbReference>
<dbReference type="OrthoDB" id="176710at2"/>
<reference evidence="4 5" key="1">
    <citation type="journal article" date="2013" name="Genome Announc.">
        <title>Draft genome sequences for three mercury-methylating, sulfate-reducing bacteria.</title>
        <authorList>
            <person name="Brown S.D."/>
            <person name="Hurt R.A.Jr."/>
            <person name="Gilmour C.C."/>
            <person name="Elias D.A."/>
        </authorList>
    </citation>
    <scope>NUCLEOTIDE SEQUENCE [LARGE SCALE GENOMIC DNA]</scope>
    <source>
        <strain evidence="4 5">DSM 2059</strain>
    </source>
</reference>
<dbReference type="SUPFAM" id="SSF111369">
    <property type="entry name" value="HlyD-like secretion proteins"/>
    <property type="match status" value="1"/>
</dbReference>
<organism evidence="4 5">
    <name type="scientific">Desulfococcus multivorans DSM 2059</name>
    <dbReference type="NCBI Taxonomy" id="1121405"/>
    <lineage>
        <taxon>Bacteria</taxon>
        <taxon>Pseudomonadati</taxon>
        <taxon>Thermodesulfobacteriota</taxon>
        <taxon>Desulfobacteria</taxon>
        <taxon>Desulfobacterales</taxon>
        <taxon>Desulfococcaceae</taxon>
        <taxon>Desulfococcus</taxon>
    </lineage>
</organism>
<dbReference type="Gene3D" id="2.40.30.170">
    <property type="match status" value="1"/>
</dbReference>
<comment type="caution">
    <text evidence="4">The sequence shown here is derived from an EMBL/GenBank/DDBJ whole genome shotgun (WGS) entry which is preliminary data.</text>
</comment>
<keyword evidence="2" id="KW-0812">Transmembrane</keyword>
<gene>
    <name evidence="4" type="ORF">dsmv_3542</name>
</gene>
<dbReference type="InterPro" id="IPR058647">
    <property type="entry name" value="BSH_CzcB-like"/>
</dbReference>
<evidence type="ECO:0000256" key="2">
    <source>
        <dbReference type="SAM" id="Phobius"/>
    </source>
</evidence>
<evidence type="ECO:0000313" key="5">
    <source>
        <dbReference type="Proteomes" id="UP000014977"/>
    </source>
</evidence>
<sequence>MKRVSGRIAAVLIIVAIVAGLTMILHKAKREKAAAPAWRPRPAPVETADVIEGELSRTLRYLARLEAVAAAEIAPEITARIVSIKVNEGDRVAAGDLLARLDDRDIRAQISAVEAGIKAAQARLAGARAGADAARSNLAYAKREYDRDRRLFEKKGISASALEDSRNRVDEARGKSTQANEAVRSAEQEIIGLEARLAEARTRLSYTEIRAAAAATLRKRHVEVGDMAMPGKPIFEMIDVSSYQLAFDLVQEDLTWVRSGQAVRIHWPAPVSEAGRSQTVARIFPSLESDQTVRAEIDLFCRCPEQLKVGTLIPLEVVVERDRGLMVPRTALVPTPVGGHLVYAVRDGRLKQVSVQVVLQHGDQALVEGDLTAGESVAVGEYLQWVRRSNGMAVSS</sequence>
<feature type="transmembrane region" description="Helical" evidence="2">
    <location>
        <begin position="6"/>
        <end position="25"/>
    </location>
</feature>
<keyword evidence="1" id="KW-0175">Coiled coil</keyword>
<dbReference type="PANTHER" id="PTHR30469:SF15">
    <property type="entry name" value="HLYD FAMILY OF SECRETION PROTEINS"/>
    <property type="match status" value="1"/>
</dbReference>
<keyword evidence="5" id="KW-1185">Reference proteome</keyword>
<feature type="coiled-coil region" evidence="1">
    <location>
        <begin position="162"/>
        <end position="203"/>
    </location>
</feature>
<dbReference type="PANTHER" id="PTHR30469">
    <property type="entry name" value="MULTIDRUG RESISTANCE PROTEIN MDTA"/>
    <property type="match status" value="1"/>
</dbReference>
<dbReference type="STRING" id="897.B2D07_14695"/>
<dbReference type="RefSeq" id="WP_020878698.1">
    <property type="nucleotide sequence ID" value="NZ_ATHJ01000129.1"/>
</dbReference>
<dbReference type="Gene3D" id="2.40.420.20">
    <property type="match status" value="1"/>
</dbReference>
<dbReference type="Pfam" id="PF25973">
    <property type="entry name" value="BSH_CzcB"/>
    <property type="match status" value="1"/>
</dbReference>
<protein>
    <submittedName>
        <fullName evidence="4">Putative membrane efflux protein</fullName>
    </submittedName>
</protein>
<dbReference type="eggNOG" id="COG0845">
    <property type="taxonomic scope" value="Bacteria"/>
</dbReference>
<dbReference type="Gene3D" id="1.10.287.470">
    <property type="entry name" value="Helix hairpin bin"/>
    <property type="match status" value="1"/>
</dbReference>
<accession>S7ULH7</accession>
<feature type="domain" description="CzcB-like barrel-sandwich hybrid" evidence="3">
    <location>
        <begin position="71"/>
        <end position="237"/>
    </location>
</feature>
<keyword evidence="2" id="KW-0472">Membrane</keyword>
<evidence type="ECO:0000256" key="1">
    <source>
        <dbReference type="SAM" id="Coils"/>
    </source>
</evidence>
<dbReference type="EMBL" id="ATHJ01000129">
    <property type="protein sequence ID" value="EPR33193.1"/>
    <property type="molecule type" value="Genomic_DNA"/>
</dbReference>
<proteinExistence type="predicted"/>
<keyword evidence="2" id="KW-1133">Transmembrane helix</keyword>
<dbReference type="AlphaFoldDB" id="S7ULH7"/>
<evidence type="ECO:0000313" key="4">
    <source>
        <dbReference type="EMBL" id="EPR33193.1"/>
    </source>
</evidence>